<evidence type="ECO:0000313" key="1">
    <source>
        <dbReference type="EMBL" id="CDW80409.1"/>
    </source>
</evidence>
<name>A0A078ADX1_STYLE</name>
<evidence type="ECO:0000313" key="2">
    <source>
        <dbReference type="Proteomes" id="UP000039865"/>
    </source>
</evidence>
<accession>A0A078ADX1</accession>
<dbReference type="AlphaFoldDB" id="A0A078ADX1"/>
<gene>
    <name evidence="1" type="primary">Contig3002.g3209</name>
    <name evidence="1" type="ORF">STYLEM_9407</name>
</gene>
<protein>
    <submittedName>
        <fullName evidence="1">Uncharacterized protein</fullName>
    </submittedName>
</protein>
<organism evidence="1 2">
    <name type="scientific">Stylonychia lemnae</name>
    <name type="common">Ciliate</name>
    <dbReference type="NCBI Taxonomy" id="5949"/>
    <lineage>
        <taxon>Eukaryota</taxon>
        <taxon>Sar</taxon>
        <taxon>Alveolata</taxon>
        <taxon>Ciliophora</taxon>
        <taxon>Intramacronucleata</taxon>
        <taxon>Spirotrichea</taxon>
        <taxon>Stichotrichia</taxon>
        <taxon>Sporadotrichida</taxon>
        <taxon>Oxytrichidae</taxon>
        <taxon>Stylonychinae</taxon>
        <taxon>Stylonychia</taxon>
    </lineage>
</organism>
<keyword evidence="2" id="KW-1185">Reference proteome</keyword>
<dbReference type="EMBL" id="CCKQ01008942">
    <property type="protein sequence ID" value="CDW80409.1"/>
    <property type="molecule type" value="Genomic_DNA"/>
</dbReference>
<dbReference type="Proteomes" id="UP000039865">
    <property type="component" value="Unassembled WGS sequence"/>
</dbReference>
<proteinExistence type="predicted"/>
<reference evidence="1 2" key="1">
    <citation type="submission" date="2014-06" db="EMBL/GenBank/DDBJ databases">
        <authorList>
            <person name="Swart Estienne"/>
        </authorList>
    </citation>
    <scope>NUCLEOTIDE SEQUENCE [LARGE SCALE GENOMIC DNA]</scope>
    <source>
        <strain evidence="1 2">130c</strain>
    </source>
</reference>
<dbReference type="InParanoid" id="A0A078ADX1"/>
<sequence length="548" mass="63051">MFSVAGDFNGIDSKLDLWSKMTEDLEHNYLQYNNQLRQQQFQQQQEYNQIQIKNEETVSQTFDQSNKLNELKPISTPSFTLPQALKLNQKKIAAAKIKEPKIKKEDKEPKIAQPKAQPQQKQPILNITNQMQQLQALTQVKNKFSNASVIKQDFTLSSGAMQIDSKLQPKLSLLEAASKIIQDNNVLAATLEKIQPKIKTFIKDTERATQNIVNGLEQKIQRLAKSQQKQEDFYTKIDQARLQLEIQEYQQQQIANIENLKQQISYIQLNLDNINNFKTQKIKINIEFVLSALEVQSNIGKYDRLIFNDMVYNIQTNEAMQKFDYKETINGAMGFENNDLILAHDNYGKISHWKWTGSQYEFQRLNISMNSRKEASVSQLKYYPEYFNDLLFAVCKGASVIKIKLDLQDFKKSKSSALYSGKADQMIEYKVISPNIMIALYSQNLVQVDIESTKTLQTYNFAPSVTSSIFLLPNFDLNQFPMVMFQSGTQKMNIVDLNNVGYKGNVVGLENVKLLQKLDLVENVQGNEGYVIGNDENNETKIYKLILN</sequence>